<name>A0A644ZFK2_9ZZZZ</name>
<dbReference type="Gene3D" id="3.40.50.1110">
    <property type="entry name" value="SGNH hydrolase"/>
    <property type="match status" value="2"/>
</dbReference>
<comment type="caution">
    <text evidence="3">The sequence shown here is derived from an EMBL/GenBank/DDBJ whole genome shotgun (WGS) entry which is preliminary data.</text>
</comment>
<reference evidence="3" key="1">
    <citation type="submission" date="2019-08" db="EMBL/GenBank/DDBJ databases">
        <authorList>
            <person name="Kucharzyk K."/>
            <person name="Murdoch R.W."/>
            <person name="Higgins S."/>
            <person name="Loffler F."/>
        </authorList>
    </citation>
    <scope>NUCLEOTIDE SEQUENCE</scope>
</reference>
<protein>
    <recommendedName>
        <fullName evidence="2">Sialate O-acetylesterase domain-containing protein</fullName>
    </recommendedName>
</protein>
<dbReference type="InterPro" id="IPR005181">
    <property type="entry name" value="SASA"/>
</dbReference>
<feature type="domain" description="Sialate O-acetylesterase" evidence="2">
    <location>
        <begin position="414"/>
        <end position="516"/>
    </location>
</feature>
<dbReference type="GO" id="GO:0001681">
    <property type="term" value="F:sialate O-acetylesterase activity"/>
    <property type="evidence" value="ECO:0007669"/>
    <property type="project" value="InterPro"/>
</dbReference>
<dbReference type="InterPro" id="IPR008979">
    <property type="entry name" value="Galactose-bd-like_sf"/>
</dbReference>
<dbReference type="GO" id="GO:0004553">
    <property type="term" value="F:hydrolase activity, hydrolyzing O-glycosyl compounds"/>
    <property type="evidence" value="ECO:0007669"/>
    <property type="project" value="InterPro"/>
</dbReference>
<evidence type="ECO:0000313" key="3">
    <source>
        <dbReference type="EMBL" id="MPM39662.1"/>
    </source>
</evidence>
<accession>A0A644ZFK2</accession>
<feature type="domain" description="Sialate O-acetylesterase" evidence="2">
    <location>
        <begin position="104"/>
        <end position="220"/>
    </location>
</feature>
<dbReference type="GO" id="GO:0005975">
    <property type="term" value="P:carbohydrate metabolic process"/>
    <property type="evidence" value="ECO:0007669"/>
    <property type="project" value="InterPro"/>
</dbReference>
<keyword evidence="1" id="KW-0378">Hydrolase</keyword>
<dbReference type="InterPro" id="IPR039329">
    <property type="entry name" value="SIAE"/>
</dbReference>
<dbReference type="InterPro" id="IPR036514">
    <property type="entry name" value="SGNH_hydro_sf"/>
</dbReference>
<dbReference type="AlphaFoldDB" id="A0A644ZFK2"/>
<gene>
    <name evidence="3" type="ORF">SDC9_86296</name>
</gene>
<dbReference type="PANTHER" id="PTHR22901:SF0">
    <property type="entry name" value="SIALATE O-ACETYLESTERASE"/>
    <property type="match status" value="1"/>
</dbReference>
<dbReference type="EMBL" id="VSSQ01008723">
    <property type="protein sequence ID" value="MPM39662.1"/>
    <property type="molecule type" value="Genomic_DNA"/>
</dbReference>
<evidence type="ECO:0000256" key="1">
    <source>
        <dbReference type="ARBA" id="ARBA00022801"/>
    </source>
</evidence>
<sequence>MEKIKLILLCCFSLFLTNVSATVRLPHLFSDHMVIQRDQPVKIWGWADKSETIEVVFGSQSKKVKADKNGNWALSLDKMAFGGPYSMQIKGRSNHITLKDIYVGDVWLCSGQSNMEMPVHGWSSVDNYQEEIKNADYPLIRTFNVTKGMDAQPRNDCEGMWMVCSPDQVADFSAVAYFFARKLNLELNIPIGIINSSWGGTEIESWITSDAYKALPARFNDKYEAVDMADFDSFLKENEINKSLYQKAMDHDPGVKEQWYNPSTDVSLWEKMLLPQVWENVLGNVDGIVWFRRTFTLPKEDSGKNTVIQLGPIDDDDETWLNGVKIGESKGYAINRIYEVPSELLKEGENTIVVKVSDYSGGGGMYGNADDMYIKTAKGRYSLAGEWLYKSSVTNKAFNYVTVSPNMLYGLLYNAMIHPFISFPIQGVIWYQGESNVGYAYDYRTLFPAMINSWRSKWGRELPFYWVQLANYMAKDVKPQRSEWAELREAQTMTLILPQTGQAVITDIGDGDDLHPRNKQDVGFRLALIALNKTYGMKEMTCSGPVFKSMNVIGNKVYIEYDQIGKGLCVKNKYGYIEGFSIAGVNQQFEWAQAYLDGDKVVVSSTHITHPIAVRYAWSNNPDVNLYNKDGLPAAPFRTDNWEDSK</sequence>
<dbReference type="SUPFAM" id="SSF52266">
    <property type="entry name" value="SGNH hydrolase"/>
    <property type="match status" value="1"/>
</dbReference>
<evidence type="ECO:0000259" key="2">
    <source>
        <dbReference type="Pfam" id="PF03629"/>
    </source>
</evidence>
<dbReference type="SUPFAM" id="SSF49785">
    <property type="entry name" value="Galactose-binding domain-like"/>
    <property type="match status" value="1"/>
</dbReference>
<dbReference type="Pfam" id="PF03629">
    <property type="entry name" value="SASA"/>
    <property type="match status" value="2"/>
</dbReference>
<organism evidence="3">
    <name type="scientific">bioreactor metagenome</name>
    <dbReference type="NCBI Taxonomy" id="1076179"/>
    <lineage>
        <taxon>unclassified sequences</taxon>
        <taxon>metagenomes</taxon>
        <taxon>ecological metagenomes</taxon>
    </lineage>
</organism>
<dbReference type="PANTHER" id="PTHR22901">
    <property type="entry name" value="SIALATE O-ACETYLESTERASE"/>
    <property type="match status" value="1"/>
</dbReference>
<proteinExistence type="predicted"/>